<protein>
    <recommendedName>
        <fullName evidence="3">C-type lectin domain-containing protein</fullName>
    </recommendedName>
</protein>
<evidence type="ECO:0000259" key="3">
    <source>
        <dbReference type="PROSITE" id="PS50041"/>
    </source>
</evidence>
<dbReference type="AlphaFoldDB" id="A0AAD9ITT7"/>
<feature type="signal peptide" evidence="2">
    <location>
        <begin position="1"/>
        <end position="22"/>
    </location>
</feature>
<dbReference type="PROSITE" id="PS00615">
    <property type="entry name" value="C_TYPE_LECTIN_1"/>
    <property type="match status" value="1"/>
</dbReference>
<dbReference type="PANTHER" id="PTHR22802:SF458">
    <property type="entry name" value="C-TYPE LECTIN DOMAIN-CONTAINING PROTEIN"/>
    <property type="match status" value="1"/>
</dbReference>
<evidence type="ECO:0000313" key="4">
    <source>
        <dbReference type="EMBL" id="KAK2140744.1"/>
    </source>
</evidence>
<dbReference type="SUPFAM" id="SSF56436">
    <property type="entry name" value="C-type lectin-like"/>
    <property type="match status" value="1"/>
</dbReference>
<dbReference type="PROSITE" id="PS50041">
    <property type="entry name" value="C_TYPE_LECTIN_2"/>
    <property type="match status" value="1"/>
</dbReference>
<gene>
    <name evidence="4" type="ORF">LSH36_1262g00002</name>
</gene>
<dbReference type="SMART" id="SM00034">
    <property type="entry name" value="CLECT"/>
    <property type="match status" value="1"/>
</dbReference>
<dbReference type="CDD" id="cd00037">
    <property type="entry name" value="CLECT"/>
    <property type="match status" value="1"/>
</dbReference>
<proteinExistence type="predicted"/>
<dbReference type="InterPro" id="IPR051004">
    <property type="entry name" value="DC-SIGN_domain-containing"/>
</dbReference>
<reference evidence="4" key="1">
    <citation type="journal article" date="2023" name="Mol. Biol. Evol.">
        <title>Third-Generation Sequencing Reveals the Adaptive Role of the Epigenome in Three Deep-Sea Polychaetes.</title>
        <authorList>
            <person name="Perez M."/>
            <person name="Aroh O."/>
            <person name="Sun Y."/>
            <person name="Lan Y."/>
            <person name="Juniper S.K."/>
            <person name="Young C.R."/>
            <person name="Angers B."/>
            <person name="Qian P.Y."/>
        </authorList>
    </citation>
    <scope>NUCLEOTIDE SEQUENCE</scope>
    <source>
        <strain evidence="4">P08H-3</strain>
    </source>
</reference>
<evidence type="ECO:0000256" key="2">
    <source>
        <dbReference type="SAM" id="SignalP"/>
    </source>
</evidence>
<dbReference type="Pfam" id="PF00059">
    <property type="entry name" value="Lectin_C"/>
    <property type="match status" value="1"/>
</dbReference>
<dbReference type="InterPro" id="IPR001304">
    <property type="entry name" value="C-type_lectin-like"/>
</dbReference>
<evidence type="ECO:0000256" key="1">
    <source>
        <dbReference type="ARBA" id="ARBA00023157"/>
    </source>
</evidence>
<dbReference type="Proteomes" id="UP001208570">
    <property type="component" value="Unassembled WGS sequence"/>
</dbReference>
<feature type="chain" id="PRO_5042072794" description="C-type lectin domain-containing protein" evidence="2">
    <location>
        <begin position="23"/>
        <end position="242"/>
    </location>
</feature>
<dbReference type="Gene3D" id="3.10.100.10">
    <property type="entry name" value="Mannose-Binding Protein A, subunit A"/>
    <property type="match status" value="1"/>
</dbReference>
<dbReference type="InterPro" id="IPR016187">
    <property type="entry name" value="CTDL_fold"/>
</dbReference>
<keyword evidence="1" id="KW-1015">Disulfide bond</keyword>
<accession>A0AAD9ITT7</accession>
<dbReference type="InterPro" id="IPR016186">
    <property type="entry name" value="C-type_lectin-like/link_sf"/>
</dbReference>
<feature type="domain" description="C-type lectin" evidence="3">
    <location>
        <begin position="113"/>
        <end position="234"/>
    </location>
</feature>
<keyword evidence="5" id="KW-1185">Reference proteome</keyword>
<organism evidence="4 5">
    <name type="scientific">Paralvinella palmiformis</name>
    <dbReference type="NCBI Taxonomy" id="53620"/>
    <lineage>
        <taxon>Eukaryota</taxon>
        <taxon>Metazoa</taxon>
        <taxon>Spiralia</taxon>
        <taxon>Lophotrochozoa</taxon>
        <taxon>Annelida</taxon>
        <taxon>Polychaeta</taxon>
        <taxon>Sedentaria</taxon>
        <taxon>Canalipalpata</taxon>
        <taxon>Terebellida</taxon>
        <taxon>Terebelliformia</taxon>
        <taxon>Alvinellidae</taxon>
        <taxon>Paralvinella</taxon>
    </lineage>
</organism>
<dbReference type="InterPro" id="IPR018378">
    <property type="entry name" value="C-type_lectin_CS"/>
</dbReference>
<name>A0AAD9ITT7_9ANNE</name>
<sequence>MESIFNVIYLLGILLYLTRVNGKCGSDLCKRKQYTSTNGYYHQGKVITVYEDVPLKMCIRRCRIYLECRSFNMKWINPSRTFGTCTLLQEVILMPRTKGAIYDENYTHYNWCPQNMTYYLETGVCVANKTDVTWQEGDLFCKNLHPGAHLISITAEEEQLAFAQLFDSFNAIWTSAKRRDDGKLNEFYWVYSGELVIYTKWEPNQPHRGSENSNCVQLRKKTGYSWNDHNCSDKDITALCEW</sequence>
<dbReference type="PANTHER" id="PTHR22802">
    <property type="entry name" value="C-TYPE LECTIN SUPERFAMILY MEMBER"/>
    <property type="match status" value="1"/>
</dbReference>
<keyword evidence="2" id="KW-0732">Signal</keyword>
<comment type="caution">
    <text evidence="4">The sequence shown here is derived from an EMBL/GenBank/DDBJ whole genome shotgun (WGS) entry which is preliminary data.</text>
</comment>
<evidence type="ECO:0000313" key="5">
    <source>
        <dbReference type="Proteomes" id="UP001208570"/>
    </source>
</evidence>
<dbReference type="EMBL" id="JAODUP010001262">
    <property type="protein sequence ID" value="KAK2140744.1"/>
    <property type="molecule type" value="Genomic_DNA"/>
</dbReference>